<evidence type="ECO:0000256" key="2">
    <source>
        <dbReference type="ARBA" id="ARBA00022825"/>
    </source>
</evidence>
<dbReference type="Gene3D" id="3.40.50.1820">
    <property type="entry name" value="alpha/beta hydrolase"/>
    <property type="match status" value="1"/>
</dbReference>
<dbReference type="PATRIC" id="fig|54915.3.peg.2628"/>
<comment type="caution">
    <text evidence="5">The sequence shown here is derived from an EMBL/GenBank/DDBJ whole genome shotgun (WGS) entry which is preliminary data.</text>
</comment>
<keyword evidence="1" id="KW-0378">Hydrolase</keyword>
<organism evidence="5 6">
    <name type="scientific">Brevibacillus reuszeri</name>
    <dbReference type="NCBI Taxonomy" id="54915"/>
    <lineage>
        <taxon>Bacteria</taxon>
        <taxon>Bacillati</taxon>
        <taxon>Bacillota</taxon>
        <taxon>Bacilli</taxon>
        <taxon>Bacillales</taxon>
        <taxon>Paenibacillaceae</taxon>
        <taxon>Brevibacillus</taxon>
    </lineage>
</organism>
<dbReference type="Proteomes" id="UP000319578">
    <property type="component" value="Unassembled WGS sequence"/>
</dbReference>
<gene>
    <name evidence="4" type="primary">yuxL_2</name>
    <name evidence="5" type="ORF">ADS79_17750</name>
    <name evidence="4" type="ORF">BRE01_35130</name>
</gene>
<keyword evidence="2" id="KW-0645">Protease</keyword>
<feature type="domain" description="Peptidase S9 prolyl oligopeptidase catalytic" evidence="3">
    <location>
        <begin position="480"/>
        <end position="685"/>
    </location>
</feature>
<dbReference type="Gene3D" id="2.120.10.30">
    <property type="entry name" value="TolB, C-terminal domain"/>
    <property type="match status" value="3"/>
</dbReference>
<dbReference type="AlphaFoldDB" id="A0A0K9YPR9"/>
<dbReference type="GO" id="GO:0004252">
    <property type="term" value="F:serine-type endopeptidase activity"/>
    <property type="evidence" value="ECO:0007669"/>
    <property type="project" value="TreeGrafter"/>
</dbReference>
<dbReference type="InterPro" id="IPR011659">
    <property type="entry name" value="WD40"/>
</dbReference>
<keyword evidence="2" id="KW-0720">Serine protease</keyword>
<dbReference type="PANTHER" id="PTHR42776:SF27">
    <property type="entry name" value="DIPEPTIDYL PEPTIDASE FAMILY MEMBER 6"/>
    <property type="match status" value="1"/>
</dbReference>
<reference evidence="4 7" key="3">
    <citation type="submission" date="2019-06" db="EMBL/GenBank/DDBJ databases">
        <title>Whole genome shotgun sequence of Brevibacillus reuszeri NBRC 15719.</title>
        <authorList>
            <person name="Hosoyama A."/>
            <person name="Uohara A."/>
            <person name="Ohji S."/>
            <person name="Ichikawa N."/>
        </authorList>
    </citation>
    <scope>NUCLEOTIDE SEQUENCE [LARGE SCALE GENOMIC DNA]</scope>
    <source>
        <strain evidence="4 7">NBRC 15719</strain>
    </source>
</reference>
<dbReference type="RefSeq" id="WP_049739735.1">
    <property type="nucleotide sequence ID" value="NZ_BJON01000014.1"/>
</dbReference>
<dbReference type="InterPro" id="IPR011042">
    <property type="entry name" value="6-blade_b-propeller_TolB-like"/>
</dbReference>
<evidence type="ECO:0000313" key="5">
    <source>
        <dbReference type="EMBL" id="KNB70718.1"/>
    </source>
</evidence>
<dbReference type="OrthoDB" id="108903at2"/>
<sequence length="701" mass="78454">MRTVTAADIYKFQWPSKPTISPDGQHVVYEKTVVRKKTDDYETQLWLSDAQGQTRRVLTSTGTRNIYPVWSPDSRTIAFLSNRAFGTQLWLLSLDGGEARQVSRFCQGISSISWAPDGKTIYGIVPVAQGASIEVYDAEVTAKEANERIDQENRQWVNGPKRFDRLYYKLDAAGLQKAFVRQIVAIDIETGLHTQITDGPYDIFEPTVSPTGKHIAFIANSNQNEQQAFGGQIYRVAIDGGDVELLYKGLRVSYLSYSPDAKKLAFVASNIDHKEMFVLPAGGGDPVCLSNDFPDTLTDLTFTDMRSLRYTPVPKWSDDSRYVFALSTRQGKNEIVRFSTEDRNSPAVTVIGGERTIFHFSYDGKETVAIAYSTVQHPGKIASVKLSQAAEVVRKLRSPKEEFSTEYEAIFPENEVRLDDCNDELLAELTVSLPEAFSYTSEDGWQIQGFVLKPANLKPGEKYPVLLDIHGGPHSMFGYTFFHQMQLFAANGYAVVYTNPRGSSGFGAEFTHSVHGDYGGKDMADILNGLDEAAKRYDFIDRERVAINGLSYGGFMVNWLVTHTDQFFAAVSEGCISNWISMYGTSDIGPDFLDMEFLGMTDLETLWKFSPLAYVQNVKTPLLLLHSDDDLRCPLEQAEQFYTHIKKQGGEVELLRIPHSSHGVLQNGIPSLRQARLEAMFEFINARLPVSKEQASLANEK</sequence>
<dbReference type="EMBL" id="LGIQ01000009">
    <property type="protein sequence ID" value="KNB70718.1"/>
    <property type="molecule type" value="Genomic_DNA"/>
</dbReference>
<evidence type="ECO:0000256" key="1">
    <source>
        <dbReference type="ARBA" id="ARBA00022801"/>
    </source>
</evidence>
<proteinExistence type="predicted"/>
<evidence type="ECO:0000259" key="3">
    <source>
        <dbReference type="Pfam" id="PF00326"/>
    </source>
</evidence>
<dbReference type="GO" id="GO:0006508">
    <property type="term" value="P:proteolysis"/>
    <property type="evidence" value="ECO:0007669"/>
    <property type="project" value="InterPro"/>
</dbReference>
<dbReference type="Pfam" id="PF07676">
    <property type="entry name" value="PD40"/>
    <property type="match status" value="2"/>
</dbReference>
<dbReference type="EMBL" id="BJON01000014">
    <property type="protein sequence ID" value="GED69811.1"/>
    <property type="molecule type" value="Genomic_DNA"/>
</dbReference>
<evidence type="ECO:0000313" key="6">
    <source>
        <dbReference type="Proteomes" id="UP000036834"/>
    </source>
</evidence>
<dbReference type="SUPFAM" id="SSF82171">
    <property type="entry name" value="DPP6 N-terminal domain-like"/>
    <property type="match status" value="1"/>
</dbReference>
<keyword evidence="7" id="KW-1185">Reference proteome</keyword>
<dbReference type="STRING" id="54915.ADS79_17750"/>
<name>A0A0K9YPR9_9BACL</name>
<protein>
    <submittedName>
        <fullName evidence="4">Peptidase YuxL</fullName>
    </submittedName>
</protein>
<dbReference type="InterPro" id="IPR029058">
    <property type="entry name" value="AB_hydrolase_fold"/>
</dbReference>
<dbReference type="Pfam" id="PF00326">
    <property type="entry name" value="Peptidase_S9"/>
    <property type="match status" value="1"/>
</dbReference>
<dbReference type="InterPro" id="IPR001375">
    <property type="entry name" value="Peptidase_S9_cat"/>
</dbReference>
<evidence type="ECO:0000313" key="4">
    <source>
        <dbReference type="EMBL" id="GED69811.1"/>
    </source>
</evidence>
<accession>A0A0K9YPR9</accession>
<dbReference type="Proteomes" id="UP000036834">
    <property type="component" value="Unassembled WGS sequence"/>
</dbReference>
<reference evidence="6" key="1">
    <citation type="submission" date="2015-07" db="EMBL/GenBank/DDBJ databases">
        <title>Genome sequencing project for genomic taxonomy and phylogenomics of Bacillus-like bacteria.</title>
        <authorList>
            <person name="Liu B."/>
            <person name="Wang J."/>
            <person name="Zhu Y."/>
            <person name="Liu G."/>
            <person name="Chen Q."/>
            <person name="Chen Z."/>
            <person name="Lan J."/>
            <person name="Che J."/>
            <person name="Ge C."/>
            <person name="Shi H."/>
            <person name="Pan Z."/>
            <person name="Liu X."/>
        </authorList>
    </citation>
    <scope>NUCLEOTIDE SEQUENCE [LARGE SCALE GENOMIC DNA]</scope>
    <source>
        <strain evidence="6">DSM 9887</strain>
    </source>
</reference>
<dbReference type="SUPFAM" id="SSF53474">
    <property type="entry name" value="alpha/beta-Hydrolases"/>
    <property type="match status" value="1"/>
</dbReference>
<reference evidence="5" key="2">
    <citation type="submission" date="2015-07" db="EMBL/GenBank/DDBJ databases">
        <title>MeaNS - Measles Nucleotide Surveillance Program.</title>
        <authorList>
            <person name="Tran T."/>
            <person name="Druce J."/>
        </authorList>
    </citation>
    <scope>NUCLEOTIDE SEQUENCE</scope>
    <source>
        <strain evidence="5">DSM 9887</strain>
    </source>
</reference>
<dbReference type="PANTHER" id="PTHR42776">
    <property type="entry name" value="SERINE PEPTIDASE S9 FAMILY MEMBER"/>
    <property type="match status" value="1"/>
</dbReference>
<evidence type="ECO:0000313" key="7">
    <source>
        <dbReference type="Proteomes" id="UP000319578"/>
    </source>
</evidence>